<dbReference type="OrthoDB" id="9812187at2"/>
<sequence>MNYGSLEPHHIDLLKEICNIGAGHAATALSTLLSRRIDMQVPHVKVVTFEEGMNLMGGSEQVVSSSFLRFEGDVSGGMFFLLSIEDATTFVQELLQDQKITFQQFPYNEMALSALKEMGNILAGSYLSSFSDFTKLRLSQSVPSISIDMVGAILSNGLLQASYEGDMAIMIDTVLTDGDKNNVHELNGHFLLIPDPESIPKIFSSLGVQ</sequence>
<dbReference type="GO" id="GO:0006935">
    <property type="term" value="P:chemotaxis"/>
    <property type="evidence" value="ECO:0007669"/>
    <property type="project" value="UniProtKB-KW"/>
</dbReference>
<dbReference type="PANTHER" id="PTHR43693">
    <property type="entry name" value="PROTEIN PHOSPHATASE CHEZ"/>
    <property type="match status" value="1"/>
</dbReference>
<dbReference type="RefSeq" id="WP_053401777.1">
    <property type="nucleotide sequence ID" value="NZ_JAUKEN010000001.1"/>
</dbReference>
<keyword evidence="2" id="KW-0378">Hydrolase</keyword>
<feature type="domain" description="CheC-like protein" evidence="3">
    <location>
        <begin position="11"/>
        <end position="45"/>
    </location>
</feature>
<dbReference type="Proteomes" id="UP000037558">
    <property type="component" value="Unassembled WGS sequence"/>
</dbReference>
<dbReference type="InterPro" id="IPR028976">
    <property type="entry name" value="CheC-like_sf"/>
</dbReference>
<evidence type="ECO:0000256" key="2">
    <source>
        <dbReference type="ARBA" id="ARBA00022801"/>
    </source>
</evidence>
<dbReference type="SUPFAM" id="SSF103039">
    <property type="entry name" value="CheC-like"/>
    <property type="match status" value="1"/>
</dbReference>
<keyword evidence="1" id="KW-0145">Chemotaxis</keyword>
<dbReference type="Pfam" id="PF04509">
    <property type="entry name" value="CheC"/>
    <property type="match status" value="2"/>
</dbReference>
<name>A0A0M0L742_9BACI</name>
<dbReference type="AlphaFoldDB" id="A0A0M0L742"/>
<dbReference type="PANTHER" id="PTHR43693:SF1">
    <property type="entry name" value="PROTEIN PHOSPHATASE CHEZ"/>
    <property type="match status" value="1"/>
</dbReference>
<feature type="domain" description="CheC-like protein" evidence="3">
    <location>
        <begin position="110"/>
        <end position="147"/>
    </location>
</feature>
<dbReference type="InterPro" id="IPR007597">
    <property type="entry name" value="CheC"/>
</dbReference>
<dbReference type="InterPro" id="IPR050992">
    <property type="entry name" value="CheZ_family_phosphatases"/>
</dbReference>
<evidence type="ECO:0000313" key="4">
    <source>
        <dbReference type="EMBL" id="KOO46697.1"/>
    </source>
</evidence>
<proteinExistence type="predicted"/>
<dbReference type="Gene3D" id="3.40.1550.10">
    <property type="entry name" value="CheC-like"/>
    <property type="match status" value="1"/>
</dbReference>
<dbReference type="GO" id="GO:0016787">
    <property type="term" value="F:hydrolase activity"/>
    <property type="evidence" value="ECO:0007669"/>
    <property type="project" value="UniProtKB-KW"/>
</dbReference>
<dbReference type="EMBL" id="LILC01000013">
    <property type="protein sequence ID" value="KOO46697.1"/>
    <property type="molecule type" value="Genomic_DNA"/>
</dbReference>
<evidence type="ECO:0000256" key="1">
    <source>
        <dbReference type="ARBA" id="ARBA00022500"/>
    </source>
</evidence>
<evidence type="ECO:0000259" key="3">
    <source>
        <dbReference type="Pfam" id="PF04509"/>
    </source>
</evidence>
<protein>
    <submittedName>
        <fullName evidence="4">Chemotaxis protein CheY</fullName>
    </submittedName>
</protein>
<evidence type="ECO:0000313" key="5">
    <source>
        <dbReference type="Proteomes" id="UP000037558"/>
    </source>
</evidence>
<organism evidence="4 5">
    <name type="scientific">Priestia koreensis</name>
    <dbReference type="NCBI Taxonomy" id="284581"/>
    <lineage>
        <taxon>Bacteria</taxon>
        <taxon>Bacillati</taxon>
        <taxon>Bacillota</taxon>
        <taxon>Bacilli</taxon>
        <taxon>Bacillales</taxon>
        <taxon>Bacillaceae</taxon>
        <taxon>Priestia</taxon>
    </lineage>
</organism>
<reference evidence="5" key="1">
    <citation type="submission" date="2015-08" db="EMBL/GenBank/DDBJ databases">
        <title>Fjat-14210 dsm16467.</title>
        <authorList>
            <person name="Liu B."/>
            <person name="Wang J."/>
            <person name="Zhu Y."/>
            <person name="Liu G."/>
            <person name="Chen Q."/>
            <person name="Chen Z."/>
            <person name="Lan J."/>
            <person name="Che J."/>
            <person name="Ge C."/>
            <person name="Shi H."/>
            <person name="Pan Z."/>
            <person name="Liu X."/>
        </authorList>
    </citation>
    <scope>NUCLEOTIDE SEQUENCE [LARGE SCALE GENOMIC DNA]</scope>
    <source>
        <strain evidence="5">DSM 16467</strain>
    </source>
</reference>
<dbReference type="PATRIC" id="fig|284581.3.peg.2580"/>
<accession>A0A0M0L742</accession>
<comment type="caution">
    <text evidence="4">The sequence shown here is derived from an EMBL/GenBank/DDBJ whole genome shotgun (WGS) entry which is preliminary data.</text>
</comment>
<dbReference type="CDD" id="cd17909">
    <property type="entry name" value="CheC_ClassI"/>
    <property type="match status" value="1"/>
</dbReference>
<dbReference type="STRING" id="284581.AMD01_12295"/>
<gene>
    <name evidence="4" type="ORF">AMD01_12295</name>
</gene>
<keyword evidence="5" id="KW-1185">Reference proteome</keyword>